<proteinExistence type="predicted"/>
<dbReference type="EMBL" id="JANPWB010000010">
    <property type="protein sequence ID" value="KAJ1144974.1"/>
    <property type="molecule type" value="Genomic_DNA"/>
</dbReference>
<name>A0AAV7QWR3_PLEWA</name>
<comment type="caution">
    <text evidence="1">The sequence shown here is derived from an EMBL/GenBank/DDBJ whole genome shotgun (WGS) entry which is preliminary data.</text>
</comment>
<dbReference type="AlphaFoldDB" id="A0AAV7QWR3"/>
<keyword evidence="2" id="KW-1185">Reference proteome</keyword>
<reference evidence="1" key="1">
    <citation type="journal article" date="2022" name="bioRxiv">
        <title>Sequencing and chromosome-scale assembly of the giantPleurodeles waltlgenome.</title>
        <authorList>
            <person name="Brown T."/>
            <person name="Elewa A."/>
            <person name="Iarovenko S."/>
            <person name="Subramanian E."/>
            <person name="Araus A.J."/>
            <person name="Petzold A."/>
            <person name="Susuki M."/>
            <person name="Suzuki K.-i.T."/>
            <person name="Hayashi T."/>
            <person name="Toyoda A."/>
            <person name="Oliveira C."/>
            <person name="Osipova E."/>
            <person name="Leigh N.D."/>
            <person name="Simon A."/>
            <person name="Yun M.H."/>
        </authorList>
    </citation>
    <scope>NUCLEOTIDE SEQUENCE</scope>
    <source>
        <strain evidence="1">20211129_DDA</strain>
        <tissue evidence="1">Liver</tissue>
    </source>
</reference>
<evidence type="ECO:0000313" key="2">
    <source>
        <dbReference type="Proteomes" id="UP001066276"/>
    </source>
</evidence>
<gene>
    <name evidence="1" type="ORF">NDU88_011266</name>
</gene>
<dbReference type="Proteomes" id="UP001066276">
    <property type="component" value="Chromosome 6"/>
</dbReference>
<protein>
    <submittedName>
        <fullName evidence="1">Uncharacterized protein</fullName>
    </submittedName>
</protein>
<organism evidence="1 2">
    <name type="scientific">Pleurodeles waltl</name>
    <name type="common">Iberian ribbed newt</name>
    <dbReference type="NCBI Taxonomy" id="8319"/>
    <lineage>
        <taxon>Eukaryota</taxon>
        <taxon>Metazoa</taxon>
        <taxon>Chordata</taxon>
        <taxon>Craniata</taxon>
        <taxon>Vertebrata</taxon>
        <taxon>Euteleostomi</taxon>
        <taxon>Amphibia</taxon>
        <taxon>Batrachia</taxon>
        <taxon>Caudata</taxon>
        <taxon>Salamandroidea</taxon>
        <taxon>Salamandridae</taxon>
        <taxon>Pleurodelinae</taxon>
        <taxon>Pleurodeles</taxon>
    </lineage>
</organism>
<evidence type="ECO:0000313" key="1">
    <source>
        <dbReference type="EMBL" id="KAJ1144974.1"/>
    </source>
</evidence>
<accession>A0AAV7QWR3</accession>
<sequence>MLPLLTGILRTCPCHPLPTGVGVRHPGFSFSLRRDSGAALLGEELLPFPLLVLAVVVAKNSPRYPAGNSRCGRGSSPQWVCGLRRQSRSAAPVSVCRSASFYLLRLSYSSGSSTRAPVNFLLPRSADRAQASPSPPRGIVVLRSRIRDSESERSVISPQRGWLSDAAAILDLGDHRERSLFSPRLSGWCC</sequence>